<dbReference type="PANTHER" id="PTHR37311:SF1">
    <property type="entry name" value="2-PHOSPHOSULFOLACTATE PHOSPHATASE-RELATED"/>
    <property type="match status" value="1"/>
</dbReference>
<dbReference type="AlphaFoldDB" id="A0A2G6PGG7"/>
<dbReference type="Pfam" id="PF04029">
    <property type="entry name" value="2-ph_phosp"/>
    <property type="match status" value="1"/>
</dbReference>
<dbReference type="Proteomes" id="UP000229278">
    <property type="component" value="Unassembled WGS sequence"/>
</dbReference>
<evidence type="ECO:0000256" key="3">
    <source>
        <dbReference type="ARBA" id="ARBA00012953"/>
    </source>
</evidence>
<reference evidence="9 10" key="1">
    <citation type="submission" date="2017-10" db="EMBL/GenBank/DDBJ databases">
        <title>Novel microbial diversity and functional potential in the marine mammal oral microbiome.</title>
        <authorList>
            <person name="Dudek N.K."/>
            <person name="Sun C.L."/>
            <person name="Burstein D."/>
            <person name="Kantor R.S."/>
            <person name="Aliaga Goltsman D.S."/>
            <person name="Bik E.M."/>
            <person name="Thomas B.C."/>
            <person name="Banfield J.F."/>
            <person name="Relman D.A."/>
        </authorList>
    </citation>
    <scope>NUCLEOTIDE SEQUENCE [LARGE SCALE GENOMIC DNA]</scope>
    <source>
        <strain evidence="9">DOLJORAL78_50_517</strain>
    </source>
</reference>
<evidence type="ECO:0000256" key="5">
    <source>
        <dbReference type="ARBA" id="ARBA00022801"/>
    </source>
</evidence>
<sequence>MQVFVYHTPDQVPDFKKKSYHSGTQLEMPSCAIVIDVLRATTTMATALESGAEAIQVFDDINALFRLSKLWPEDKRLLVGERGGKKLDGFDLGNSPAECTAERVAGKRLFMSTTNGTRALERVRQVPILLTASLTNRDAVTRFLLDKQPRTVWIIAAGWHGSFSLEDTLCAGAICHALNAEIDSDCAGDDEAIAATALFQQWQDRLPDLLRYAHHGRDLQAMGCEQDLDYCAWLGGVNVVPLQTGPGILTGVIPD</sequence>
<dbReference type="EC" id="3.1.3.71" evidence="3 8"/>
<keyword evidence="6 8" id="KW-0460">Magnesium</keyword>
<dbReference type="Gene3D" id="3.90.1560.10">
    <property type="entry name" value="ComB-like"/>
    <property type="match status" value="1"/>
</dbReference>
<organism evidence="9 10">
    <name type="scientific">Candidatus Contendibacter odensensis</name>
    <dbReference type="NCBI Taxonomy" id="1400860"/>
    <lineage>
        <taxon>Bacteria</taxon>
        <taxon>Pseudomonadati</taxon>
        <taxon>Pseudomonadota</taxon>
        <taxon>Gammaproteobacteria</taxon>
        <taxon>Candidatus Competibacteraceae</taxon>
        <taxon>Candidatus Contendibacter</taxon>
    </lineage>
</organism>
<gene>
    <name evidence="8" type="primary">comB</name>
    <name evidence="9" type="ORF">CSA09_00620</name>
</gene>
<accession>A0A2G6PGG7</accession>
<comment type="cofactor">
    <cofactor evidence="1 8">
        <name>Mg(2+)</name>
        <dbReference type="ChEBI" id="CHEBI:18420"/>
    </cofactor>
</comment>
<dbReference type="InterPro" id="IPR005238">
    <property type="entry name" value="ComB-like"/>
</dbReference>
<comment type="catalytic activity">
    <reaction evidence="7 8">
        <text>(2R)-O-phospho-3-sulfolactate + H2O = (2R)-3-sulfolactate + phosphate</text>
        <dbReference type="Rhea" id="RHEA:23416"/>
        <dbReference type="ChEBI" id="CHEBI:15377"/>
        <dbReference type="ChEBI" id="CHEBI:15597"/>
        <dbReference type="ChEBI" id="CHEBI:43474"/>
        <dbReference type="ChEBI" id="CHEBI:58738"/>
        <dbReference type="EC" id="3.1.3.71"/>
    </reaction>
</comment>
<evidence type="ECO:0000256" key="4">
    <source>
        <dbReference type="ARBA" id="ARBA00021948"/>
    </source>
</evidence>
<proteinExistence type="inferred from homology"/>
<dbReference type="GO" id="GO:0050532">
    <property type="term" value="F:2-phosphosulfolactate phosphatase activity"/>
    <property type="evidence" value="ECO:0007669"/>
    <property type="project" value="UniProtKB-UniRule"/>
</dbReference>
<evidence type="ECO:0000313" key="9">
    <source>
        <dbReference type="EMBL" id="PIE83647.1"/>
    </source>
</evidence>
<dbReference type="NCBIfam" id="NF002056">
    <property type="entry name" value="PRK00886.1-5"/>
    <property type="match status" value="1"/>
</dbReference>
<dbReference type="HAMAP" id="MF_00490">
    <property type="entry name" value="ComB"/>
    <property type="match status" value="1"/>
</dbReference>
<evidence type="ECO:0000313" key="10">
    <source>
        <dbReference type="Proteomes" id="UP000229278"/>
    </source>
</evidence>
<dbReference type="FunFam" id="3.90.1560.10:FF:000001">
    <property type="entry name" value="Probable 2-phosphosulfolactate phosphatase"/>
    <property type="match status" value="1"/>
</dbReference>
<dbReference type="GO" id="GO:0050545">
    <property type="term" value="F:sulfopyruvate decarboxylase activity"/>
    <property type="evidence" value="ECO:0007669"/>
    <property type="project" value="TreeGrafter"/>
</dbReference>
<keyword evidence="5 8" id="KW-0378">Hydrolase</keyword>
<evidence type="ECO:0000256" key="8">
    <source>
        <dbReference type="HAMAP-Rule" id="MF_00490"/>
    </source>
</evidence>
<dbReference type="InterPro" id="IPR036702">
    <property type="entry name" value="ComB-like_sf"/>
</dbReference>
<evidence type="ECO:0000256" key="7">
    <source>
        <dbReference type="ARBA" id="ARBA00033711"/>
    </source>
</evidence>
<dbReference type="EMBL" id="PDTV01000004">
    <property type="protein sequence ID" value="PIE83647.1"/>
    <property type="molecule type" value="Genomic_DNA"/>
</dbReference>
<comment type="similarity">
    <text evidence="2 8">Belongs to the ComB family.</text>
</comment>
<comment type="caution">
    <text evidence="9">The sequence shown here is derived from an EMBL/GenBank/DDBJ whole genome shotgun (WGS) entry which is preliminary data.</text>
</comment>
<protein>
    <recommendedName>
        <fullName evidence="4 8">Probable 2-phosphosulfolactate phosphatase</fullName>
        <ecNumber evidence="3 8">3.1.3.71</ecNumber>
    </recommendedName>
</protein>
<dbReference type="GO" id="GO:0000287">
    <property type="term" value="F:magnesium ion binding"/>
    <property type="evidence" value="ECO:0007669"/>
    <property type="project" value="UniProtKB-UniRule"/>
</dbReference>
<dbReference type="PANTHER" id="PTHR37311">
    <property type="entry name" value="2-PHOSPHOSULFOLACTATE PHOSPHATASE-RELATED"/>
    <property type="match status" value="1"/>
</dbReference>
<name>A0A2G6PGG7_9GAMM</name>
<dbReference type="SUPFAM" id="SSF142823">
    <property type="entry name" value="ComB-like"/>
    <property type="match status" value="1"/>
</dbReference>
<evidence type="ECO:0000256" key="2">
    <source>
        <dbReference type="ARBA" id="ARBA00009997"/>
    </source>
</evidence>
<evidence type="ECO:0000256" key="6">
    <source>
        <dbReference type="ARBA" id="ARBA00022842"/>
    </source>
</evidence>
<evidence type="ECO:0000256" key="1">
    <source>
        <dbReference type="ARBA" id="ARBA00001946"/>
    </source>
</evidence>